<feature type="region of interest" description="Disordered" evidence="1">
    <location>
        <begin position="26"/>
        <end position="48"/>
    </location>
</feature>
<evidence type="ECO:0000256" key="1">
    <source>
        <dbReference type="SAM" id="MobiDB-lite"/>
    </source>
</evidence>
<accession>A0A9P6RQH6</accession>
<comment type="caution">
    <text evidence="2">The sequence shown here is derived from an EMBL/GenBank/DDBJ whole genome shotgun (WGS) entry which is preliminary data.</text>
</comment>
<proteinExistence type="predicted"/>
<dbReference type="EMBL" id="JAAAIP010000082">
    <property type="protein sequence ID" value="KAG0326411.1"/>
    <property type="molecule type" value="Genomic_DNA"/>
</dbReference>
<keyword evidence="3" id="KW-1185">Reference proteome</keyword>
<feature type="compositionally biased region" description="Low complexity" evidence="1">
    <location>
        <begin position="26"/>
        <end position="36"/>
    </location>
</feature>
<dbReference type="OrthoDB" id="2361690at2759"/>
<reference evidence="2" key="1">
    <citation type="journal article" date="2020" name="Fungal Divers.">
        <title>Resolving the Mortierellaceae phylogeny through synthesis of multi-gene phylogenetics and phylogenomics.</title>
        <authorList>
            <person name="Vandepol N."/>
            <person name="Liber J."/>
            <person name="Desiro A."/>
            <person name="Na H."/>
            <person name="Kennedy M."/>
            <person name="Barry K."/>
            <person name="Grigoriev I.V."/>
            <person name="Miller A.N."/>
            <person name="O'Donnell K."/>
            <person name="Stajich J.E."/>
            <person name="Bonito G."/>
        </authorList>
    </citation>
    <scope>NUCLEOTIDE SEQUENCE</scope>
    <source>
        <strain evidence="2">REB-010B</strain>
    </source>
</reference>
<dbReference type="AlphaFoldDB" id="A0A9P6RQH6"/>
<evidence type="ECO:0000313" key="3">
    <source>
        <dbReference type="Proteomes" id="UP000738325"/>
    </source>
</evidence>
<feature type="compositionally biased region" description="Basic residues" evidence="1">
    <location>
        <begin position="37"/>
        <end position="47"/>
    </location>
</feature>
<evidence type="ECO:0000313" key="2">
    <source>
        <dbReference type="EMBL" id="KAG0326411.1"/>
    </source>
</evidence>
<protein>
    <submittedName>
        <fullName evidence="2">Uncharacterized protein</fullName>
    </submittedName>
</protein>
<organism evidence="2 3">
    <name type="scientific">Dissophora globulifera</name>
    <dbReference type="NCBI Taxonomy" id="979702"/>
    <lineage>
        <taxon>Eukaryota</taxon>
        <taxon>Fungi</taxon>
        <taxon>Fungi incertae sedis</taxon>
        <taxon>Mucoromycota</taxon>
        <taxon>Mortierellomycotina</taxon>
        <taxon>Mortierellomycetes</taxon>
        <taxon>Mortierellales</taxon>
        <taxon>Mortierellaceae</taxon>
        <taxon>Dissophora</taxon>
    </lineage>
</organism>
<name>A0A9P6RQH6_9FUNG</name>
<sequence>MLKQYFGEAKMADRFSIVIDMPGTTTTTTTQLSRSSTTRHSKGKGKNRSKDKACLLLVRGTVERPGFVQATVTLELDTDCRGDKVEIVFKASVGTRVPTHSILGHIKTTLSEQVMQKKCWLLPVAMVKPGVIAAGKYTRQVFTVIEPTWPSSSSSIYNPLTSASNNDNQSIANNTTHTIFQSKEVNITTHDDGGFVQYSFQAQITRVGLLNISHPIAAAAQEFLVLNYSSVLTSGLPPSLRLAHTIAVISSKKGIPLQVAIPFDTVVFGQTVPVTVGVDSFLDTSVFAGREVVILEARFGIHEIRQMRSLNNIVDKKVVMETFEIQVPGTSGGSWPQSRNGWRRTVDVQIPQSYFETAMDSAATPQQTSINSGTPRLLTSLKSKYYDVEHQLVIVLKVRTSGEKDKHAETIDLRLDLKIVHPLPDDMASASEYQSIAAFLFERLSVVH</sequence>
<gene>
    <name evidence="2" type="ORF">BGZ99_009552</name>
</gene>
<dbReference type="Proteomes" id="UP000738325">
    <property type="component" value="Unassembled WGS sequence"/>
</dbReference>